<keyword evidence="1" id="KW-0472">Membrane</keyword>
<keyword evidence="1" id="KW-1133">Transmembrane helix</keyword>
<reference evidence="2" key="1">
    <citation type="journal article" date="2015" name="Nature">
        <title>Complex archaea that bridge the gap between prokaryotes and eukaryotes.</title>
        <authorList>
            <person name="Spang A."/>
            <person name="Saw J.H."/>
            <person name="Jorgensen S.L."/>
            <person name="Zaremba-Niedzwiedzka K."/>
            <person name="Martijn J."/>
            <person name="Lind A.E."/>
            <person name="van Eijk R."/>
            <person name="Schleper C."/>
            <person name="Guy L."/>
            <person name="Ettema T.J."/>
        </authorList>
    </citation>
    <scope>NUCLEOTIDE SEQUENCE</scope>
</reference>
<comment type="caution">
    <text evidence="2">The sequence shown here is derived from an EMBL/GenBank/DDBJ whole genome shotgun (WGS) entry which is preliminary data.</text>
</comment>
<keyword evidence="1" id="KW-0812">Transmembrane</keyword>
<gene>
    <name evidence="2" type="ORF">LCGC14_1593860</name>
</gene>
<feature type="transmembrane region" description="Helical" evidence="1">
    <location>
        <begin position="20"/>
        <end position="40"/>
    </location>
</feature>
<organism evidence="2">
    <name type="scientific">marine sediment metagenome</name>
    <dbReference type="NCBI Taxonomy" id="412755"/>
    <lineage>
        <taxon>unclassified sequences</taxon>
        <taxon>metagenomes</taxon>
        <taxon>ecological metagenomes</taxon>
    </lineage>
</organism>
<name>A0A0F9IZK5_9ZZZZ</name>
<proteinExistence type="predicted"/>
<dbReference type="EMBL" id="LAZR01012694">
    <property type="protein sequence ID" value="KKM25549.1"/>
    <property type="molecule type" value="Genomic_DNA"/>
</dbReference>
<evidence type="ECO:0000313" key="2">
    <source>
        <dbReference type="EMBL" id="KKM25549.1"/>
    </source>
</evidence>
<dbReference type="AlphaFoldDB" id="A0A0F9IZK5"/>
<evidence type="ECO:0000256" key="1">
    <source>
        <dbReference type="SAM" id="Phobius"/>
    </source>
</evidence>
<sequence>MRDAHKRSITKAVEYKSVSIVLLAFLSGVFAIAIVGYYTYERIWERTSWGRKK</sequence>
<accession>A0A0F9IZK5</accession>
<protein>
    <submittedName>
        <fullName evidence="2">Uncharacterized protein</fullName>
    </submittedName>
</protein>